<keyword evidence="6" id="KW-1185">Reference proteome</keyword>
<dbReference type="Proteomes" id="UP000783390">
    <property type="component" value="Unassembled WGS sequence"/>
</dbReference>
<evidence type="ECO:0000256" key="2">
    <source>
        <dbReference type="ARBA" id="ARBA00022741"/>
    </source>
</evidence>
<dbReference type="SUPFAM" id="SSF52540">
    <property type="entry name" value="P-loop containing nucleoside triphosphate hydrolases"/>
    <property type="match status" value="1"/>
</dbReference>
<dbReference type="GO" id="GO:0005524">
    <property type="term" value="F:ATP binding"/>
    <property type="evidence" value="ECO:0007669"/>
    <property type="project" value="UniProtKB-KW"/>
</dbReference>
<dbReference type="InterPro" id="IPR051782">
    <property type="entry name" value="ABC_Transporter_VariousFunc"/>
</dbReference>
<keyword evidence="1" id="KW-0813">Transport</keyword>
<reference evidence="5 6" key="1">
    <citation type="submission" date="2021-03" db="EMBL/GenBank/DDBJ databases">
        <title>Genomic Encyclopedia of Type Strains, Phase IV (KMG-IV): sequencing the most valuable type-strain genomes for metagenomic binning, comparative biology and taxonomic classification.</title>
        <authorList>
            <person name="Goeker M."/>
        </authorList>
    </citation>
    <scope>NUCLEOTIDE SEQUENCE [LARGE SCALE GENOMIC DNA]</scope>
    <source>
        <strain evidence="5 6">DSM 3984</strain>
    </source>
</reference>
<dbReference type="PROSITE" id="PS00211">
    <property type="entry name" value="ABC_TRANSPORTER_1"/>
    <property type="match status" value="1"/>
</dbReference>
<dbReference type="PANTHER" id="PTHR42939:SF3">
    <property type="entry name" value="ABC TRANSPORTER ATP-BINDING COMPONENT"/>
    <property type="match status" value="1"/>
</dbReference>
<dbReference type="EMBL" id="JAGGJZ010000014">
    <property type="protein sequence ID" value="MBP1890861.1"/>
    <property type="molecule type" value="Genomic_DNA"/>
</dbReference>
<feature type="domain" description="ABC transporter" evidence="4">
    <location>
        <begin position="5"/>
        <end position="233"/>
    </location>
</feature>
<dbReference type="PANTHER" id="PTHR42939">
    <property type="entry name" value="ABC TRANSPORTER ATP-BINDING PROTEIN ALBC-RELATED"/>
    <property type="match status" value="1"/>
</dbReference>
<sequence length="289" mass="33603">MKEYKNALEIINIRKRYKDFLLDDISFNLPKGFIMGLIGPNGAGKTTTIKAIMNLIKLDKGQVKIFGENLIDNEVKIKNKIGFVYDDCYAYEDFSINENKKLIAPFYSKWDEDKFKFYIDKFKLNGKKKIKELSKGQKVRFSLAIALSHNAELLILDEPTSGLDPVFRSELLDVLFDLIRDEEVSILYSTHITSDLEKLADYITFINNGKVEFSIEKDSLLEEYFIVKGPIEVLDDNIRKYLIGTRKSKYNFEGLTKNSEELNRNFDNLIFERATLDDIIVYYSKKEKI</sequence>
<dbReference type="InterPro" id="IPR017871">
    <property type="entry name" value="ABC_transporter-like_CS"/>
</dbReference>
<dbReference type="PROSITE" id="PS50893">
    <property type="entry name" value="ABC_TRANSPORTER_2"/>
    <property type="match status" value="1"/>
</dbReference>
<dbReference type="InterPro" id="IPR027417">
    <property type="entry name" value="P-loop_NTPase"/>
</dbReference>
<dbReference type="CDD" id="cd03230">
    <property type="entry name" value="ABC_DR_subfamily_A"/>
    <property type="match status" value="1"/>
</dbReference>
<evidence type="ECO:0000313" key="5">
    <source>
        <dbReference type="EMBL" id="MBP1890861.1"/>
    </source>
</evidence>
<dbReference type="SMART" id="SM00382">
    <property type="entry name" value="AAA"/>
    <property type="match status" value="1"/>
</dbReference>
<organism evidence="5 6">
    <name type="scientific">Clostridium moniliforme</name>
    <dbReference type="NCBI Taxonomy" id="39489"/>
    <lineage>
        <taxon>Bacteria</taxon>
        <taxon>Bacillati</taxon>
        <taxon>Bacillota</taxon>
        <taxon>Clostridia</taxon>
        <taxon>Eubacteriales</taxon>
        <taxon>Clostridiaceae</taxon>
        <taxon>Clostridium</taxon>
    </lineage>
</organism>
<dbReference type="InterPro" id="IPR003593">
    <property type="entry name" value="AAA+_ATPase"/>
</dbReference>
<accession>A0ABS4F3N1</accession>
<evidence type="ECO:0000256" key="3">
    <source>
        <dbReference type="ARBA" id="ARBA00022840"/>
    </source>
</evidence>
<evidence type="ECO:0000313" key="6">
    <source>
        <dbReference type="Proteomes" id="UP000783390"/>
    </source>
</evidence>
<dbReference type="RefSeq" id="WP_209797775.1">
    <property type="nucleotide sequence ID" value="NZ_JAGGJZ010000014.1"/>
</dbReference>
<dbReference type="InterPro" id="IPR003439">
    <property type="entry name" value="ABC_transporter-like_ATP-bd"/>
</dbReference>
<proteinExistence type="predicted"/>
<comment type="caution">
    <text evidence="5">The sequence shown here is derived from an EMBL/GenBank/DDBJ whole genome shotgun (WGS) entry which is preliminary data.</text>
</comment>
<gene>
    <name evidence="5" type="ORF">J2Z53_002486</name>
</gene>
<protein>
    <submittedName>
        <fullName evidence="5">ABC-2 type transport system ATP-binding protein</fullName>
    </submittedName>
</protein>
<keyword evidence="3 5" id="KW-0067">ATP-binding</keyword>
<dbReference type="Pfam" id="PF00005">
    <property type="entry name" value="ABC_tran"/>
    <property type="match status" value="1"/>
</dbReference>
<dbReference type="Gene3D" id="3.40.50.300">
    <property type="entry name" value="P-loop containing nucleotide triphosphate hydrolases"/>
    <property type="match status" value="1"/>
</dbReference>
<keyword evidence="2" id="KW-0547">Nucleotide-binding</keyword>
<name>A0ABS4F3N1_9CLOT</name>
<evidence type="ECO:0000256" key="1">
    <source>
        <dbReference type="ARBA" id="ARBA00022448"/>
    </source>
</evidence>
<evidence type="ECO:0000259" key="4">
    <source>
        <dbReference type="PROSITE" id="PS50893"/>
    </source>
</evidence>